<feature type="transmembrane region" description="Helical" evidence="1">
    <location>
        <begin position="284"/>
        <end position="306"/>
    </location>
</feature>
<evidence type="ECO:0000313" key="5">
    <source>
        <dbReference type="Proteomes" id="UP001168972"/>
    </source>
</evidence>
<keyword evidence="2" id="KW-0732">Signal</keyword>
<comment type="caution">
    <text evidence="4">The sequence shown here is derived from an EMBL/GenBank/DDBJ whole genome shotgun (WGS) entry which is preliminary data.</text>
</comment>
<keyword evidence="1" id="KW-1133">Transmembrane helix</keyword>
<evidence type="ECO:0000313" key="4">
    <source>
        <dbReference type="EMBL" id="KAK0180029.1"/>
    </source>
</evidence>
<dbReference type="PANTHER" id="PTHR11161">
    <property type="entry name" value="O-ACYLTRANSFERASE"/>
    <property type="match status" value="1"/>
</dbReference>
<dbReference type="InterPro" id="IPR006621">
    <property type="entry name" value="Nose-resist-to-fluoxetine_N"/>
</dbReference>
<name>A0AA39G1Y5_MICHY</name>
<dbReference type="PANTHER" id="PTHR11161:SF4">
    <property type="entry name" value="DROP DEAD"/>
    <property type="match status" value="1"/>
</dbReference>
<dbReference type="InterPro" id="IPR052728">
    <property type="entry name" value="O2_lipid_transport_reg"/>
</dbReference>
<keyword evidence="5" id="KW-1185">Reference proteome</keyword>
<feature type="transmembrane region" description="Helical" evidence="1">
    <location>
        <begin position="344"/>
        <end position="365"/>
    </location>
</feature>
<feature type="transmembrane region" description="Helical" evidence="1">
    <location>
        <begin position="668"/>
        <end position="689"/>
    </location>
</feature>
<dbReference type="InterPro" id="IPR002656">
    <property type="entry name" value="Acyl_transf_3_dom"/>
</dbReference>
<evidence type="ECO:0000259" key="3">
    <source>
        <dbReference type="SMART" id="SM00703"/>
    </source>
</evidence>
<feature type="transmembrane region" description="Helical" evidence="1">
    <location>
        <begin position="385"/>
        <end position="404"/>
    </location>
</feature>
<feature type="transmembrane region" description="Helical" evidence="1">
    <location>
        <begin position="515"/>
        <end position="535"/>
    </location>
</feature>
<dbReference type="GO" id="GO:0016747">
    <property type="term" value="F:acyltransferase activity, transferring groups other than amino-acyl groups"/>
    <property type="evidence" value="ECO:0007669"/>
    <property type="project" value="InterPro"/>
</dbReference>
<feature type="transmembrane region" description="Helical" evidence="1">
    <location>
        <begin position="595"/>
        <end position="621"/>
    </location>
</feature>
<proteinExistence type="predicted"/>
<gene>
    <name evidence="4" type="ORF">PV327_005712</name>
</gene>
<reference evidence="4" key="1">
    <citation type="journal article" date="2023" name="bioRxiv">
        <title>Scaffold-level genome assemblies of two parasitoid biocontrol wasps reveal the parthenogenesis mechanism and an associated novel virus.</title>
        <authorList>
            <person name="Inwood S."/>
            <person name="Skelly J."/>
            <person name="Guhlin J."/>
            <person name="Harrop T."/>
            <person name="Goldson S."/>
            <person name="Dearden P."/>
        </authorList>
    </citation>
    <scope>NUCLEOTIDE SEQUENCE</scope>
    <source>
        <strain evidence="4">Lincoln</strain>
        <tissue evidence="4">Whole body</tissue>
    </source>
</reference>
<feature type="domain" description="Nose resistant-to-fluoxetine protein N-terminal" evidence="3">
    <location>
        <begin position="120"/>
        <end position="273"/>
    </location>
</feature>
<reference evidence="4" key="2">
    <citation type="submission" date="2023-03" db="EMBL/GenBank/DDBJ databases">
        <authorList>
            <person name="Inwood S.N."/>
            <person name="Skelly J.G."/>
            <person name="Guhlin J."/>
            <person name="Harrop T.W.R."/>
            <person name="Goldson S.G."/>
            <person name="Dearden P.K."/>
        </authorList>
    </citation>
    <scope>NUCLEOTIDE SEQUENCE</scope>
    <source>
        <strain evidence="4">Lincoln</strain>
        <tissue evidence="4">Whole body</tissue>
    </source>
</reference>
<feature type="transmembrane region" description="Helical" evidence="1">
    <location>
        <begin position="490"/>
        <end position="508"/>
    </location>
</feature>
<keyword evidence="1" id="KW-0812">Transmembrane</keyword>
<dbReference type="Pfam" id="PF20146">
    <property type="entry name" value="NRF"/>
    <property type="match status" value="1"/>
</dbReference>
<feature type="transmembrane region" description="Helical" evidence="1">
    <location>
        <begin position="627"/>
        <end position="647"/>
    </location>
</feature>
<accession>A0AA39G1Y5</accession>
<protein>
    <recommendedName>
        <fullName evidence="3">Nose resistant-to-fluoxetine protein N-terminal domain-containing protein</fullName>
    </recommendedName>
</protein>
<feature type="signal peptide" evidence="2">
    <location>
        <begin position="1"/>
        <end position="23"/>
    </location>
</feature>
<dbReference type="EMBL" id="JAQQBR010000003">
    <property type="protein sequence ID" value="KAK0180029.1"/>
    <property type="molecule type" value="Genomic_DNA"/>
</dbReference>
<dbReference type="SMART" id="SM00703">
    <property type="entry name" value="NRF"/>
    <property type="match status" value="1"/>
</dbReference>
<sequence>MAKYWIELILLIWINLCIILTIADDNTVDILPSSSLDSLDNDEIIRVLTNDNESTTENFTSELLLNELKNTVQKFWSTSVILKADKANPYYEKFADKISIETQRLLEIVPGFDPGAGNVSSSCKKHSKIFQRELKKLSLWALKMYDATAKMPSGLLNGNVNQFGDFDECLSVEGSEGIRGKYCLAFIQLNVDQSRPDLKHLHRLVQSHYLFKNNYTDLGHRIPRFGTIHWAVCIPEMCTANDVEIALHNTLEKYVDGTGINFTFRVEREMCQVQNTKSLPRETIIVGLFFTGLIILSISAAIFEYYNVNVSEIILAFSLKRNYLKLVSLKQSNDDIPTLHGIRALNAFLLILGHKSMAIIFIPFINRTEMSENLGHPWTVIGRAASLYTDPFIMLSGLLTSYSMIKQFNNNGGIDVKKEYISRFFRLVPTLIALILFCTYILPQLGSGPMWKLVINHHAENCKKSWWRNLLFIHNYCGFEKICLTHTHHIGIDTQLFLFSPIMVWLIYKWPKYGSIILGGLAIISTGLRYFVAYYKELNTYVYFGASTQQLFDTANFSYSLPTHRLTIYIIGIFIGYLLRIYPKEYKMNKFVIKLGWIFSSLATLSAFFGPANMGSINYIYKPHHGAIYNAFAPIGWCAIFAWIIFLSHTKNTNAWISRFFAWRGFIIWTRLSYAIYLTQFPVFFYNVGQTRNPHHFAFIRLIVNIPELSFIIITAVILTLLVDMPFQNIKYYLLRRKREVTVINKANKIE</sequence>
<feature type="transmembrane region" description="Helical" evidence="1">
    <location>
        <begin position="424"/>
        <end position="442"/>
    </location>
</feature>
<feature type="transmembrane region" description="Helical" evidence="1">
    <location>
        <begin position="566"/>
        <end position="583"/>
    </location>
</feature>
<evidence type="ECO:0000256" key="2">
    <source>
        <dbReference type="SAM" id="SignalP"/>
    </source>
</evidence>
<dbReference type="AlphaFoldDB" id="A0AA39G1Y5"/>
<keyword evidence="1" id="KW-0472">Membrane</keyword>
<dbReference type="Pfam" id="PF01757">
    <property type="entry name" value="Acyl_transf_3"/>
    <property type="match status" value="1"/>
</dbReference>
<organism evidence="4 5">
    <name type="scientific">Microctonus hyperodae</name>
    <name type="common">Parasitoid wasp</name>
    <dbReference type="NCBI Taxonomy" id="165561"/>
    <lineage>
        <taxon>Eukaryota</taxon>
        <taxon>Metazoa</taxon>
        <taxon>Ecdysozoa</taxon>
        <taxon>Arthropoda</taxon>
        <taxon>Hexapoda</taxon>
        <taxon>Insecta</taxon>
        <taxon>Pterygota</taxon>
        <taxon>Neoptera</taxon>
        <taxon>Endopterygota</taxon>
        <taxon>Hymenoptera</taxon>
        <taxon>Apocrita</taxon>
        <taxon>Ichneumonoidea</taxon>
        <taxon>Braconidae</taxon>
        <taxon>Euphorinae</taxon>
        <taxon>Microctonus</taxon>
    </lineage>
</organism>
<dbReference type="Proteomes" id="UP001168972">
    <property type="component" value="Unassembled WGS sequence"/>
</dbReference>
<feature type="chain" id="PRO_5041457004" description="Nose resistant-to-fluoxetine protein N-terminal domain-containing protein" evidence="2">
    <location>
        <begin position="24"/>
        <end position="751"/>
    </location>
</feature>
<evidence type="ECO:0000256" key="1">
    <source>
        <dbReference type="SAM" id="Phobius"/>
    </source>
</evidence>